<dbReference type="InterPro" id="IPR036188">
    <property type="entry name" value="FAD/NAD-bd_sf"/>
</dbReference>
<comment type="similarity">
    <text evidence="3 11">Belongs to the protoporphyrinogen/coproporphyrinogen oxidase family. Protoporphyrinogen oxidase subfamily.</text>
</comment>
<proteinExistence type="inferred from homology"/>
<dbReference type="EMBL" id="KK104289">
    <property type="protein sequence ID" value="KIY94138.1"/>
    <property type="molecule type" value="Genomic_DNA"/>
</dbReference>
<evidence type="ECO:0000256" key="5">
    <source>
        <dbReference type="ARBA" id="ARBA00022630"/>
    </source>
</evidence>
<dbReference type="STRING" id="145388.A0A0D2KEB9"/>
<evidence type="ECO:0000256" key="7">
    <source>
        <dbReference type="ARBA" id="ARBA00023002"/>
    </source>
</evidence>
<evidence type="ECO:0000256" key="11">
    <source>
        <dbReference type="RuleBase" id="RU367069"/>
    </source>
</evidence>
<keyword evidence="7 11" id="KW-0560">Oxidoreductase</keyword>
<dbReference type="Pfam" id="PF01593">
    <property type="entry name" value="Amino_oxidase"/>
    <property type="match status" value="1"/>
</dbReference>
<keyword evidence="9 11" id="KW-0627">Porphyrin biosynthesis</keyword>
<keyword evidence="14" id="KW-1185">Reference proteome</keyword>
<keyword evidence="6 11" id="KW-0274">FAD</keyword>
<comment type="catalytic activity">
    <reaction evidence="10 11">
        <text>protoporphyrinogen IX + 3 O2 = protoporphyrin IX + 3 H2O2</text>
        <dbReference type="Rhea" id="RHEA:25576"/>
        <dbReference type="ChEBI" id="CHEBI:15379"/>
        <dbReference type="ChEBI" id="CHEBI:16240"/>
        <dbReference type="ChEBI" id="CHEBI:57306"/>
        <dbReference type="ChEBI" id="CHEBI:57307"/>
        <dbReference type="EC" id="1.3.3.4"/>
    </reaction>
</comment>
<evidence type="ECO:0000313" key="13">
    <source>
        <dbReference type="EMBL" id="KIY94138.1"/>
    </source>
</evidence>
<dbReference type="Proteomes" id="UP000054498">
    <property type="component" value="Unassembled WGS sequence"/>
</dbReference>
<dbReference type="GO" id="GO:0004729">
    <property type="term" value="F:oxygen-dependent protoporphyrinogen oxidase activity"/>
    <property type="evidence" value="ECO:0007669"/>
    <property type="project" value="UniProtKB-UniRule"/>
</dbReference>
<dbReference type="GO" id="GO:0009534">
    <property type="term" value="C:chloroplast thylakoid"/>
    <property type="evidence" value="ECO:0007669"/>
    <property type="project" value="TreeGrafter"/>
</dbReference>
<comment type="function">
    <text evidence="1 11">Catalyzes the 6-electron oxidation of protoporphyrinogen-IX to form protoporphyrin-IX.</text>
</comment>
<sequence>MTMPAWALADLVKAQAPGAAEALGGFDYPPVAAVTLAYPESSVRDDRKAADGSVPGFGQLHPRTQGVTTLGTIYSSSLFPGRCPSGEILLLNYIGGATNRGVKDATTEQLAEQVDKDVRKMLLKPDAPPPRIVGVRVWPRAIPQFNVGHLDQLDKAKQAMASAGLGGVLLGGNYVSGVALGKCVEYGYEFAEQVAGYVKAQKAAGTADTRERVGAA</sequence>
<evidence type="ECO:0000256" key="4">
    <source>
        <dbReference type="ARBA" id="ARBA00012867"/>
    </source>
</evidence>
<dbReference type="EC" id="1.3.3.4" evidence="4 11"/>
<dbReference type="GeneID" id="25731326"/>
<dbReference type="NCBIfam" id="TIGR00562">
    <property type="entry name" value="proto_IX_ox"/>
    <property type="match status" value="1"/>
</dbReference>
<dbReference type="InterPro" id="IPR002937">
    <property type="entry name" value="Amino_oxidase"/>
</dbReference>
<dbReference type="RefSeq" id="XP_013893158.1">
    <property type="nucleotide sequence ID" value="XM_014037704.1"/>
</dbReference>
<comment type="subcellular location">
    <subcellularLocation>
        <location evidence="11">Plastid</location>
        <location evidence="11">Chloroplast</location>
    </subcellularLocation>
</comment>
<evidence type="ECO:0000256" key="8">
    <source>
        <dbReference type="ARBA" id="ARBA00023133"/>
    </source>
</evidence>
<reference evidence="13 14" key="1">
    <citation type="journal article" date="2013" name="BMC Genomics">
        <title>Reconstruction of the lipid metabolism for the microalga Monoraphidium neglectum from its genome sequence reveals characteristics suitable for biofuel production.</title>
        <authorList>
            <person name="Bogen C."/>
            <person name="Al-Dilaimi A."/>
            <person name="Albersmeier A."/>
            <person name="Wichmann J."/>
            <person name="Grundmann M."/>
            <person name="Rupp O."/>
            <person name="Lauersen K.J."/>
            <person name="Blifernez-Klassen O."/>
            <person name="Kalinowski J."/>
            <person name="Goesmann A."/>
            <person name="Mussgnug J.H."/>
            <person name="Kruse O."/>
        </authorList>
    </citation>
    <scope>NUCLEOTIDE SEQUENCE [LARGE SCALE GENOMIC DNA]</scope>
    <source>
        <strain evidence="13 14">SAG 48.87</strain>
    </source>
</reference>
<dbReference type="InterPro" id="IPR050464">
    <property type="entry name" value="Zeta_carotene_desat/Oxidored"/>
</dbReference>
<dbReference type="AlphaFoldDB" id="A0A0D2KEB9"/>
<dbReference type="InterPro" id="IPR004572">
    <property type="entry name" value="Protoporphyrinogen_oxidase"/>
</dbReference>
<protein>
    <recommendedName>
        <fullName evidence="4 11">Protoporphyrinogen oxidase</fullName>
        <ecNumber evidence="4 11">1.3.3.4</ecNumber>
    </recommendedName>
</protein>
<evidence type="ECO:0000256" key="3">
    <source>
        <dbReference type="ARBA" id="ARBA00010551"/>
    </source>
</evidence>
<name>A0A0D2KEB9_9CHLO</name>
<evidence type="ECO:0000313" key="14">
    <source>
        <dbReference type="Proteomes" id="UP000054498"/>
    </source>
</evidence>
<keyword evidence="5 11" id="KW-0285">Flavoprotein</keyword>
<dbReference type="PANTHER" id="PTHR42923">
    <property type="entry name" value="PROTOPORPHYRINOGEN OXIDASE"/>
    <property type="match status" value="1"/>
</dbReference>
<dbReference type="Gene3D" id="3.50.50.60">
    <property type="entry name" value="FAD/NAD(P)-binding domain"/>
    <property type="match status" value="1"/>
</dbReference>
<keyword evidence="8 11" id="KW-0350">Heme biosynthesis</keyword>
<dbReference type="KEGG" id="mng:MNEG_13825"/>
<accession>A0A0D2KEB9</accession>
<organism evidence="13 14">
    <name type="scientific">Monoraphidium neglectum</name>
    <dbReference type="NCBI Taxonomy" id="145388"/>
    <lineage>
        <taxon>Eukaryota</taxon>
        <taxon>Viridiplantae</taxon>
        <taxon>Chlorophyta</taxon>
        <taxon>core chlorophytes</taxon>
        <taxon>Chlorophyceae</taxon>
        <taxon>CS clade</taxon>
        <taxon>Sphaeropleales</taxon>
        <taxon>Selenastraceae</taxon>
        <taxon>Monoraphidium</taxon>
    </lineage>
</organism>
<dbReference type="GO" id="GO:0006782">
    <property type="term" value="P:protoporphyrinogen IX biosynthetic process"/>
    <property type="evidence" value="ECO:0007669"/>
    <property type="project" value="UniProtKB-UniRule"/>
</dbReference>
<evidence type="ECO:0000256" key="1">
    <source>
        <dbReference type="ARBA" id="ARBA00002600"/>
    </source>
</evidence>
<comment type="cofactor">
    <cofactor evidence="11">
        <name>FAD</name>
        <dbReference type="ChEBI" id="CHEBI:57692"/>
    </cofactor>
    <text evidence="11">Binds 1 FAD per subunit.</text>
</comment>
<evidence type="ECO:0000256" key="2">
    <source>
        <dbReference type="ARBA" id="ARBA00005073"/>
    </source>
</evidence>
<gene>
    <name evidence="13" type="ORF">MNEG_13825</name>
</gene>
<evidence type="ECO:0000256" key="10">
    <source>
        <dbReference type="ARBA" id="ARBA00047554"/>
    </source>
</evidence>
<evidence type="ECO:0000259" key="12">
    <source>
        <dbReference type="Pfam" id="PF01593"/>
    </source>
</evidence>
<evidence type="ECO:0000256" key="9">
    <source>
        <dbReference type="ARBA" id="ARBA00023244"/>
    </source>
</evidence>
<dbReference type="UniPathway" id="UPA00251">
    <property type="reaction ID" value="UER00324"/>
</dbReference>
<evidence type="ECO:0000256" key="6">
    <source>
        <dbReference type="ARBA" id="ARBA00022827"/>
    </source>
</evidence>
<dbReference type="OrthoDB" id="419752at2759"/>
<dbReference type="PANTHER" id="PTHR42923:SF3">
    <property type="entry name" value="PROTOPORPHYRINOGEN OXIDASE"/>
    <property type="match status" value="1"/>
</dbReference>
<feature type="domain" description="Amine oxidase" evidence="12">
    <location>
        <begin position="1"/>
        <end position="194"/>
    </location>
</feature>
<comment type="pathway">
    <text evidence="2 11">Porphyrin-containing compound metabolism; protoporphyrin-IX biosynthesis; protoporphyrin-IX from protoporphyrinogen-IX: step 1/1.</text>
</comment>
<dbReference type="SUPFAM" id="SSF54373">
    <property type="entry name" value="FAD-linked reductases, C-terminal domain"/>
    <property type="match status" value="1"/>
</dbReference>